<sequence>MGMASVSLRGRREDCVERERGKGRRSREWRMSNQSRRRPGRSGGRSVGLLILTMGWAIQELPKTVSVGPDRISFRHPDKLGEWRHEKRLRKCLSKLRGIEKVEVDPSNQKVTVTGLRSQEQSAEGDKAGRP</sequence>
<feature type="compositionally biased region" description="Polar residues" evidence="1">
    <location>
        <begin position="107"/>
        <end position="122"/>
    </location>
</feature>
<dbReference type="AlphaFoldDB" id="A0A2I0HPN0"/>
<proteinExistence type="predicted"/>
<dbReference type="PANTHER" id="PTHR47856">
    <property type="entry name" value="HEAVY METAL-ASSOCIATED ISOPRENYLATED PLANT PROTEIN 20-LIKE"/>
    <property type="match status" value="1"/>
</dbReference>
<dbReference type="PANTHER" id="PTHR47856:SF2">
    <property type="entry name" value="OS08G0512200 PROTEIN"/>
    <property type="match status" value="1"/>
</dbReference>
<gene>
    <name evidence="2" type="ORF">CRG98_045933</name>
</gene>
<comment type="caution">
    <text evidence="2">The sequence shown here is derived from an EMBL/GenBank/DDBJ whole genome shotgun (WGS) entry which is preliminary data.</text>
</comment>
<dbReference type="CDD" id="cd00371">
    <property type="entry name" value="HMA"/>
    <property type="match status" value="1"/>
</dbReference>
<dbReference type="GO" id="GO:0046872">
    <property type="term" value="F:metal ion binding"/>
    <property type="evidence" value="ECO:0007669"/>
    <property type="project" value="InterPro"/>
</dbReference>
<evidence type="ECO:0008006" key="4">
    <source>
        <dbReference type="Google" id="ProtNLM"/>
    </source>
</evidence>
<protein>
    <recommendedName>
        <fullName evidence="4">HMA domain-containing protein</fullName>
    </recommendedName>
</protein>
<accession>A0A2I0HPN0</accession>
<dbReference type="EMBL" id="PGOL01006446">
    <property type="protein sequence ID" value="PKI33687.1"/>
    <property type="molecule type" value="Genomic_DNA"/>
</dbReference>
<feature type="region of interest" description="Disordered" evidence="1">
    <location>
        <begin position="107"/>
        <end position="131"/>
    </location>
</feature>
<organism evidence="2 3">
    <name type="scientific">Punica granatum</name>
    <name type="common">Pomegranate</name>
    <dbReference type="NCBI Taxonomy" id="22663"/>
    <lineage>
        <taxon>Eukaryota</taxon>
        <taxon>Viridiplantae</taxon>
        <taxon>Streptophyta</taxon>
        <taxon>Embryophyta</taxon>
        <taxon>Tracheophyta</taxon>
        <taxon>Spermatophyta</taxon>
        <taxon>Magnoliopsida</taxon>
        <taxon>eudicotyledons</taxon>
        <taxon>Gunneridae</taxon>
        <taxon>Pentapetalae</taxon>
        <taxon>rosids</taxon>
        <taxon>malvids</taxon>
        <taxon>Myrtales</taxon>
        <taxon>Lythraceae</taxon>
        <taxon>Punica</taxon>
    </lineage>
</organism>
<evidence type="ECO:0000313" key="2">
    <source>
        <dbReference type="EMBL" id="PKI33687.1"/>
    </source>
</evidence>
<evidence type="ECO:0000313" key="3">
    <source>
        <dbReference type="Proteomes" id="UP000233551"/>
    </source>
</evidence>
<feature type="compositionally biased region" description="Basic and acidic residues" evidence="1">
    <location>
        <begin position="10"/>
        <end position="30"/>
    </location>
</feature>
<dbReference type="Proteomes" id="UP000233551">
    <property type="component" value="Unassembled WGS sequence"/>
</dbReference>
<keyword evidence="3" id="KW-1185">Reference proteome</keyword>
<dbReference type="InterPro" id="IPR006121">
    <property type="entry name" value="HMA_dom"/>
</dbReference>
<feature type="region of interest" description="Disordered" evidence="1">
    <location>
        <begin position="1"/>
        <end position="45"/>
    </location>
</feature>
<dbReference type="Gene3D" id="3.30.70.100">
    <property type="match status" value="1"/>
</dbReference>
<name>A0A2I0HPN0_PUNGR</name>
<reference evidence="2 3" key="1">
    <citation type="submission" date="2017-11" db="EMBL/GenBank/DDBJ databases">
        <title>De-novo sequencing of pomegranate (Punica granatum L.) genome.</title>
        <authorList>
            <person name="Akparov Z."/>
            <person name="Amiraslanov A."/>
            <person name="Hajiyeva S."/>
            <person name="Abbasov M."/>
            <person name="Kaur K."/>
            <person name="Hamwieh A."/>
            <person name="Solovyev V."/>
            <person name="Salamov A."/>
            <person name="Braich B."/>
            <person name="Kosarev P."/>
            <person name="Mahmoud A."/>
            <person name="Hajiyev E."/>
            <person name="Babayeva S."/>
            <person name="Izzatullayeva V."/>
            <person name="Mammadov A."/>
            <person name="Mammadov A."/>
            <person name="Sharifova S."/>
            <person name="Ojaghi J."/>
            <person name="Eynullazada K."/>
            <person name="Bayramov B."/>
            <person name="Abdulazimova A."/>
            <person name="Shahmuradov I."/>
        </authorList>
    </citation>
    <scope>NUCLEOTIDE SEQUENCE [LARGE SCALE GENOMIC DNA]</scope>
    <source>
        <strain evidence="3">cv. AG2017</strain>
        <tissue evidence="2">Leaf</tissue>
    </source>
</reference>
<evidence type="ECO:0000256" key="1">
    <source>
        <dbReference type="SAM" id="MobiDB-lite"/>
    </source>
</evidence>